<protein>
    <submittedName>
        <fullName evidence="1">Uncharacterized protein</fullName>
    </submittedName>
</protein>
<gene>
    <name evidence="1" type="ORF">H0E87_002662</name>
</gene>
<dbReference type="AlphaFoldDB" id="A0A8T2ZW55"/>
<evidence type="ECO:0000313" key="2">
    <source>
        <dbReference type="Proteomes" id="UP000807159"/>
    </source>
</evidence>
<evidence type="ECO:0000313" key="1">
    <source>
        <dbReference type="EMBL" id="KAH8521687.1"/>
    </source>
</evidence>
<proteinExistence type="predicted"/>
<keyword evidence="2" id="KW-1185">Reference proteome</keyword>
<accession>A0A8T2ZW55</accession>
<comment type="caution">
    <text evidence="1">The sequence shown here is derived from an EMBL/GenBank/DDBJ whole genome shotgun (WGS) entry which is preliminary data.</text>
</comment>
<reference evidence="1" key="1">
    <citation type="journal article" date="2021" name="J. Hered.">
        <title>Genome Assembly of Salicaceae Populus deltoides (Eastern Cottonwood) I-69 Based on Nanopore Sequencing and Hi-C Technologies.</title>
        <authorList>
            <person name="Bai S."/>
            <person name="Wu H."/>
            <person name="Zhang J."/>
            <person name="Pan Z."/>
            <person name="Zhao W."/>
            <person name="Li Z."/>
            <person name="Tong C."/>
        </authorList>
    </citation>
    <scope>NUCLEOTIDE SEQUENCE</scope>
    <source>
        <tissue evidence="1">Leaf</tissue>
    </source>
</reference>
<name>A0A8T2ZW55_POPDE</name>
<sequence>MIVLFIKHQVEPEKAGVISAVDGVDCVVIGPLYPRASTRYFWGPGHEKVKEETREAEQEVSGRIKKKGSVAFIDGFAMAHDDQDDYDLEMMRNGRQKSSEGIILEK</sequence>
<dbReference type="EMBL" id="JACEGQ020000001">
    <property type="protein sequence ID" value="KAH8521687.1"/>
    <property type="molecule type" value="Genomic_DNA"/>
</dbReference>
<organism evidence="1 2">
    <name type="scientific">Populus deltoides</name>
    <name type="common">Eastern poplar</name>
    <name type="synonym">Eastern cottonwood</name>
    <dbReference type="NCBI Taxonomy" id="3696"/>
    <lineage>
        <taxon>Eukaryota</taxon>
        <taxon>Viridiplantae</taxon>
        <taxon>Streptophyta</taxon>
        <taxon>Embryophyta</taxon>
        <taxon>Tracheophyta</taxon>
        <taxon>Spermatophyta</taxon>
        <taxon>Magnoliopsida</taxon>
        <taxon>eudicotyledons</taxon>
        <taxon>Gunneridae</taxon>
        <taxon>Pentapetalae</taxon>
        <taxon>rosids</taxon>
        <taxon>fabids</taxon>
        <taxon>Malpighiales</taxon>
        <taxon>Salicaceae</taxon>
        <taxon>Saliceae</taxon>
        <taxon>Populus</taxon>
    </lineage>
</organism>
<dbReference type="Proteomes" id="UP000807159">
    <property type="component" value="Chromosome 1"/>
</dbReference>